<evidence type="ECO:0000313" key="2">
    <source>
        <dbReference type="Proteomes" id="UP000031036"/>
    </source>
</evidence>
<sequence>MRVTQSPIKVAMVTYAPEVQYPSKFPYDQFLAHLLSDHEVISAMEERGDDRGQDDYFIQYIFKQCHSITANKGRGNEKKHQDEILLRAAFW</sequence>
<dbReference type="AlphaFoldDB" id="A0A0B2VXX1"/>
<reference evidence="1 2" key="1">
    <citation type="submission" date="2014-11" db="EMBL/GenBank/DDBJ databases">
        <title>Genetic blueprint of the zoonotic pathogen Toxocara canis.</title>
        <authorList>
            <person name="Zhu X.-Q."/>
            <person name="Korhonen P.K."/>
            <person name="Cai H."/>
            <person name="Young N.D."/>
            <person name="Nejsum P."/>
            <person name="von Samson-Himmelstjerna G."/>
            <person name="Boag P.R."/>
            <person name="Tan P."/>
            <person name="Li Q."/>
            <person name="Min J."/>
            <person name="Yang Y."/>
            <person name="Wang X."/>
            <person name="Fang X."/>
            <person name="Hall R.S."/>
            <person name="Hofmann A."/>
            <person name="Sternberg P.W."/>
            <person name="Jex A.R."/>
            <person name="Gasser R.B."/>
        </authorList>
    </citation>
    <scope>NUCLEOTIDE SEQUENCE [LARGE SCALE GENOMIC DNA]</scope>
    <source>
        <strain evidence="1">PN_DK_2014</strain>
    </source>
</reference>
<gene>
    <name evidence="1" type="ORF">Tcan_12730</name>
</gene>
<accession>A0A0B2VXX1</accession>
<proteinExistence type="predicted"/>
<keyword evidence="2" id="KW-1185">Reference proteome</keyword>
<protein>
    <submittedName>
        <fullName evidence="1">Uncharacterized protein</fullName>
    </submittedName>
</protein>
<comment type="caution">
    <text evidence="1">The sequence shown here is derived from an EMBL/GenBank/DDBJ whole genome shotgun (WGS) entry which is preliminary data.</text>
</comment>
<dbReference type="Proteomes" id="UP000031036">
    <property type="component" value="Unassembled WGS sequence"/>
</dbReference>
<name>A0A0B2VXX1_TOXCA</name>
<dbReference type="EMBL" id="JPKZ01000727">
    <property type="protein sequence ID" value="KHN85800.1"/>
    <property type="molecule type" value="Genomic_DNA"/>
</dbReference>
<organism evidence="1 2">
    <name type="scientific">Toxocara canis</name>
    <name type="common">Canine roundworm</name>
    <dbReference type="NCBI Taxonomy" id="6265"/>
    <lineage>
        <taxon>Eukaryota</taxon>
        <taxon>Metazoa</taxon>
        <taxon>Ecdysozoa</taxon>
        <taxon>Nematoda</taxon>
        <taxon>Chromadorea</taxon>
        <taxon>Rhabditida</taxon>
        <taxon>Spirurina</taxon>
        <taxon>Ascaridomorpha</taxon>
        <taxon>Ascaridoidea</taxon>
        <taxon>Toxocaridae</taxon>
        <taxon>Toxocara</taxon>
    </lineage>
</organism>
<evidence type="ECO:0000313" key="1">
    <source>
        <dbReference type="EMBL" id="KHN85800.1"/>
    </source>
</evidence>